<proteinExistence type="predicted"/>
<evidence type="ECO:0000313" key="1">
    <source>
        <dbReference type="EMBL" id="KAJ3474135.1"/>
    </source>
</evidence>
<dbReference type="EMBL" id="JANAKD010002264">
    <property type="protein sequence ID" value="KAJ3474135.1"/>
    <property type="molecule type" value="Genomic_DNA"/>
</dbReference>
<evidence type="ECO:0000313" key="2">
    <source>
        <dbReference type="Proteomes" id="UP001148737"/>
    </source>
</evidence>
<sequence length="438" mass="46444">MGADSGGPVRGGKMGVMGRLQGTYRGQRTKSEAAEALNPAEETPQQLATRWRVADHAVILPPTARLWGCLSPPSLPGSFSLAQPATRNPQPTNLQPDPIPFPTTCSRRLLVLPSLSSLHLHTSRAVLFFFSSSSSSTTTISTVAANHYHDKRTSPGFYATLTTLLPPHPRQPAVTNDVDMAPTAVDVKNEPTAADLAALTAEFDGTLRFYLNGTKVVLDDIDPEVTVLEYLRGIGLTGTKLGCGEGGCGACTIVVSQFNPTTNQIYHASVNACLAPLVSLDGKHVITIEGIGNTKRPHPTQERVAMGNGSQCGFCTPGIGHELVRAAAQHDAPTEHEVEEVFGPVCVVGKFTTESEALQLCNDSKYGLNAAVFTSSIGRALRFADGLESGRVSVNTATAHTMGLPFGGVKESGQGRECGREGIISWLELKTIFLDASE</sequence>
<reference evidence="1" key="1">
    <citation type="submission" date="2022-07" db="EMBL/GenBank/DDBJ databases">
        <title>Genome Sequence of Lecanicillium saksenae.</title>
        <authorList>
            <person name="Buettner E."/>
        </authorList>
    </citation>
    <scope>NUCLEOTIDE SEQUENCE</scope>
    <source>
        <strain evidence="1">VT-O1</strain>
    </source>
</reference>
<gene>
    <name evidence="1" type="ORF">NLG97_g9975</name>
</gene>
<accession>A0ACC1QF00</accession>
<dbReference type="Proteomes" id="UP001148737">
    <property type="component" value="Unassembled WGS sequence"/>
</dbReference>
<organism evidence="1 2">
    <name type="scientific">Lecanicillium saksenae</name>
    <dbReference type="NCBI Taxonomy" id="468837"/>
    <lineage>
        <taxon>Eukaryota</taxon>
        <taxon>Fungi</taxon>
        <taxon>Dikarya</taxon>
        <taxon>Ascomycota</taxon>
        <taxon>Pezizomycotina</taxon>
        <taxon>Sordariomycetes</taxon>
        <taxon>Hypocreomycetidae</taxon>
        <taxon>Hypocreales</taxon>
        <taxon>Cordycipitaceae</taxon>
        <taxon>Lecanicillium</taxon>
    </lineage>
</organism>
<keyword evidence="2" id="KW-1185">Reference proteome</keyword>
<protein>
    <submittedName>
        <fullName evidence="1">Uncharacterized protein</fullName>
    </submittedName>
</protein>
<name>A0ACC1QF00_9HYPO</name>
<comment type="caution">
    <text evidence="1">The sequence shown here is derived from an EMBL/GenBank/DDBJ whole genome shotgun (WGS) entry which is preliminary data.</text>
</comment>